<dbReference type="AlphaFoldDB" id="A0A2P1P9C8"/>
<protein>
    <submittedName>
        <fullName evidence="1">Uncharacterized protein</fullName>
    </submittedName>
</protein>
<gene>
    <name evidence="1" type="ORF">phytr_9460</name>
</gene>
<sequence length="85" mass="8965">MLEFDAKNMLEATIIGDVVVGKIQVISGGEVIFDGGLTVDHKVVHQEKDLMAVVVPHGASLRFTGHVTCGEYIGGSSDTTPVKAK</sequence>
<name>A0A2P1P9C8_9RICK</name>
<evidence type="ECO:0000313" key="1">
    <source>
        <dbReference type="EMBL" id="AVP87874.1"/>
    </source>
</evidence>
<dbReference type="Proteomes" id="UP000241762">
    <property type="component" value="Chromosome"/>
</dbReference>
<accession>A0A2P1P9C8</accession>
<reference evidence="1 2" key="1">
    <citation type="submission" date="2018-03" db="EMBL/GenBank/DDBJ databases">
        <title>A gene transfer event suggests a long-term partnership between eustigmatophyte algae and a novel lineage of endosymbiotic bacteria.</title>
        <authorList>
            <person name="Yurchenko T."/>
            <person name="Sevcikova T."/>
            <person name="Pribyl P."/>
            <person name="El Karkouri K."/>
            <person name="Klimes V."/>
            <person name="Amaral R."/>
            <person name="Zbrankova V."/>
            <person name="Kim E."/>
            <person name="Raoult D."/>
            <person name="Santos L.M.A."/>
            <person name="Elias M."/>
        </authorList>
    </citation>
    <scope>NUCLEOTIDE SEQUENCE [LARGE SCALE GENOMIC DNA]</scope>
    <source>
        <strain evidence="1">CCALA 838</strain>
    </source>
</reference>
<dbReference type="RefSeq" id="WP_106874716.1">
    <property type="nucleotide sequence ID" value="NZ_CP027845.1"/>
</dbReference>
<evidence type="ECO:0000313" key="2">
    <source>
        <dbReference type="Proteomes" id="UP000241762"/>
    </source>
</evidence>
<dbReference type="EMBL" id="CP027845">
    <property type="protein sequence ID" value="AVP87874.1"/>
    <property type="molecule type" value="Genomic_DNA"/>
</dbReference>
<proteinExistence type="predicted"/>
<keyword evidence="2" id="KW-1185">Reference proteome</keyword>
<organism evidence="1 2">
    <name type="scientific">Candidatus Phycorickettsia trachydisci</name>
    <dbReference type="NCBI Taxonomy" id="2115978"/>
    <lineage>
        <taxon>Bacteria</taxon>
        <taxon>Pseudomonadati</taxon>
        <taxon>Pseudomonadota</taxon>
        <taxon>Alphaproteobacteria</taxon>
        <taxon>Rickettsiales</taxon>
        <taxon>Rickettsiaceae</taxon>
        <taxon>Candidatus Phycorickettsia</taxon>
    </lineage>
</organism>
<dbReference type="KEGG" id="ptc:phytr_9460"/>